<reference evidence="5 6" key="1">
    <citation type="submission" date="2016-06" db="EMBL/GenBank/DDBJ databases">
        <title>Complete genome sequences of Bordetella bronchialis and Bordetella flabilis.</title>
        <authorList>
            <person name="LiPuma J.J."/>
            <person name="Spilker T."/>
        </authorList>
    </citation>
    <scope>NUCLEOTIDE SEQUENCE [LARGE SCALE GENOMIC DNA]</scope>
    <source>
        <strain evidence="5 6">AU10664</strain>
    </source>
</reference>
<proteinExistence type="predicted"/>
<evidence type="ECO:0000256" key="2">
    <source>
        <dbReference type="ARBA" id="ARBA00022679"/>
    </source>
</evidence>
<evidence type="ECO:0000256" key="1">
    <source>
        <dbReference type="ARBA" id="ARBA00022603"/>
    </source>
</evidence>
<evidence type="ECO:0000256" key="3">
    <source>
        <dbReference type="ARBA" id="ARBA00022691"/>
    </source>
</evidence>
<dbReference type="SUPFAM" id="SSF53335">
    <property type="entry name" value="S-adenosyl-L-methionine-dependent methyltransferases"/>
    <property type="match status" value="1"/>
</dbReference>
<sequence length="203" mass="22144">MPFIAEQAQFIRSWYRAPRTVGAVLPSGSALAEAIVRDVDVRHVPVLELGSGTGAFTRRLVAHGIALNQLHLVELDSGFARRLRQAFPGARVHECDARRLTLPEGVRGHIGATVSGLPLLNMSARAKMALLHGVFAQMRPGAALYAFSYGWGCPVSQRLLDRLGLRAECVATVLRNVPPARVWKITRRAPCPRLLADVAWGVE</sequence>
<dbReference type="Gene3D" id="3.40.50.150">
    <property type="entry name" value="Vaccinia Virus protein VP39"/>
    <property type="match status" value="1"/>
</dbReference>
<dbReference type="KEGG" id="bfz:BAU07_13365"/>
<dbReference type="Proteomes" id="UP000091926">
    <property type="component" value="Chromosome"/>
</dbReference>
<evidence type="ECO:0000313" key="5">
    <source>
        <dbReference type="EMBL" id="ANN80480.1"/>
    </source>
</evidence>
<dbReference type="GO" id="GO:0000179">
    <property type="term" value="F:rRNA (adenine-N6,N6-)-dimethyltransferase activity"/>
    <property type="evidence" value="ECO:0007669"/>
    <property type="project" value="InterPro"/>
</dbReference>
<dbReference type="OrthoDB" id="9805585at2"/>
<dbReference type="AlphaFoldDB" id="A0A193GKV0"/>
<evidence type="ECO:0000313" key="6">
    <source>
        <dbReference type="Proteomes" id="UP000091926"/>
    </source>
</evidence>
<dbReference type="CDD" id="cd02440">
    <property type="entry name" value="AdoMet_MTases"/>
    <property type="match status" value="1"/>
</dbReference>
<dbReference type="InterPro" id="IPR020598">
    <property type="entry name" value="rRNA_Ade_methylase_Trfase_N"/>
</dbReference>
<name>A0A193GKV0_9BORD</name>
<feature type="domain" description="Ribosomal RNA adenine methylase transferase N-terminal" evidence="4">
    <location>
        <begin position="31"/>
        <end position="189"/>
    </location>
</feature>
<dbReference type="EMBL" id="CP016172">
    <property type="protein sequence ID" value="ANN80480.1"/>
    <property type="molecule type" value="Genomic_DNA"/>
</dbReference>
<evidence type="ECO:0000259" key="4">
    <source>
        <dbReference type="SMART" id="SM00650"/>
    </source>
</evidence>
<keyword evidence="1" id="KW-0489">Methyltransferase</keyword>
<dbReference type="InterPro" id="IPR020596">
    <property type="entry name" value="rRNA_Ade_Mease_Trfase_CS"/>
</dbReference>
<dbReference type="InterPro" id="IPR029063">
    <property type="entry name" value="SAM-dependent_MTases_sf"/>
</dbReference>
<accession>A0A193GKV0</accession>
<gene>
    <name evidence="5" type="ORF">BAU07_13365</name>
</gene>
<protein>
    <recommendedName>
        <fullName evidence="4">Ribosomal RNA adenine methylase transferase N-terminal domain-containing protein</fullName>
    </recommendedName>
</protein>
<organism evidence="5 6">
    <name type="scientific">Bordetella flabilis</name>
    <dbReference type="NCBI Taxonomy" id="463014"/>
    <lineage>
        <taxon>Bacteria</taxon>
        <taxon>Pseudomonadati</taxon>
        <taxon>Pseudomonadota</taxon>
        <taxon>Betaproteobacteria</taxon>
        <taxon>Burkholderiales</taxon>
        <taxon>Alcaligenaceae</taxon>
        <taxon>Bordetella</taxon>
    </lineage>
</organism>
<dbReference type="SMART" id="SM00650">
    <property type="entry name" value="rADc"/>
    <property type="match status" value="1"/>
</dbReference>
<keyword evidence="3" id="KW-0949">S-adenosyl-L-methionine</keyword>
<keyword evidence="2" id="KW-0808">Transferase</keyword>
<keyword evidence="6" id="KW-1185">Reference proteome</keyword>
<dbReference type="STRING" id="463014.BAU07_13365"/>
<dbReference type="GO" id="GO:0003723">
    <property type="term" value="F:RNA binding"/>
    <property type="evidence" value="ECO:0007669"/>
    <property type="project" value="UniProtKB-KW"/>
</dbReference>
<dbReference type="PROSITE" id="PS01131">
    <property type="entry name" value="RRNA_A_DIMETH"/>
    <property type="match status" value="1"/>
</dbReference>